<keyword evidence="2" id="KW-1185">Reference proteome</keyword>
<sequence>VMENIKMLDPDEAEQVLKLPNSYFDRGYKKGKEEGREEGREEGEERLRRFIVNLLKNQVDVKVIAQASGLSEDEIMKIKRQIEGEKP</sequence>
<reference evidence="1 2" key="1">
    <citation type="submission" date="2024-04" db="EMBL/GenBank/DDBJ databases">
        <title>Bacterial genomes from commercial probiotics.</title>
        <authorList>
            <person name="Brady R."/>
            <person name="Call G.B."/>
            <person name="Chaston J.M."/>
        </authorList>
    </citation>
    <scope>NUCLEOTIDE SEQUENCE [LARGE SCALE GENOMIC DNA]</scope>
    <source>
        <strain evidence="2">gbc_m</strain>
    </source>
</reference>
<accession>A0ABV3NGP7</accession>
<dbReference type="EMBL" id="JBDGII010000005">
    <property type="protein sequence ID" value="MEW7078037.1"/>
    <property type="molecule type" value="Genomic_DNA"/>
</dbReference>
<organism evidence="1 2">
    <name type="scientific">Heyndrickxia faecalis</name>
    <dbReference type="NCBI Taxonomy" id="2824910"/>
    <lineage>
        <taxon>Bacteria</taxon>
        <taxon>Bacillati</taxon>
        <taxon>Bacillota</taxon>
        <taxon>Bacilli</taxon>
        <taxon>Bacillales</taxon>
        <taxon>Bacillaceae</taxon>
        <taxon>Heyndrickxia</taxon>
    </lineage>
</organism>
<proteinExistence type="predicted"/>
<evidence type="ECO:0000313" key="2">
    <source>
        <dbReference type="Proteomes" id="UP001555176"/>
    </source>
</evidence>
<comment type="caution">
    <text evidence="1">The sequence shown here is derived from an EMBL/GenBank/DDBJ whole genome shotgun (WGS) entry which is preliminary data.</text>
</comment>
<gene>
    <name evidence="1" type="ORF">ABC651_03120</name>
</gene>
<evidence type="ECO:0000313" key="1">
    <source>
        <dbReference type="EMBL" id="MEW7078037.1"/>
    </source>
</evidence>
<name>A0ABV3NGP7_9BACI</name>
<protein>
    <submittedName>
        <fullName evidence="1">DUF4351 domain-containing protein</fullName>
    </submittedName>
</protein>
<feature type="non-terminal residue" evidence="1">
    <location>
        <position position="1"/>
    </location>
</feature>
<dbReference type="Proteomes" id="UP001555176">
    <property type="component" value="Unassembled WGS sequence"/>
</dbReference>